<gene>
    <name evidence="1" type="ORF">DU000_10100</name>
</gene>
<name>A0A368L127_9BURK</name>
<reference evidence="1 2" key="1">
    <citation type="journal article" date="2018" name="Int. J. Syst. Evol. Microbiol.">
        <title>Parvibium lacunae gen. nov., sp. nov., a new member of the family Alcaligenaceae isolated from a freshwater pond.</title>
        <authorList>
            <person name="Chen W.M."/>
            <person name="Xie P.B."/>
            <person name="Hsu M.Y."/>
            <person name="Sheu S.Y."/>
        </authorList>
    </citation>
    <scope>NUCLEOTIDE SEQUENCE [LARGE SCALE GENOMIC DNA]</scope>
    <source>
        <strain evidence="1 2">KMB9</strain>
    </source>
</reference>
<sequence length="170" mass="18464">MDLGLDLTDIATAPISIKGIVMRHPSVAPCALEQLLGNQACLSLHHLLSELPDLLALELQNIHGQLLCRRAMPERLVGLLLDPIELLRRSKAQCQRKLAPYFLEETVFVLPGHGLYGGKATVNLISTARADSTTLIIEVVARASLPVPQLQNRLIAWAQALQHAAGNAPH</sequence>
<accession>A0A368L127</accession>
<keyword evidence="2" id="KW-1185">Reference proteome</keyword>
<organism evidence="1 2">
    <name type="scientific">Parvibium lacunae</name>
    <dbReference type="NCBI Taxonomy" id="1888893"/>
    <lineage>
        <taxon>Bacteria</taxon>
        <taxon>Pseudomonadati</taxon>
        <taxon>Pseudomonadota</taxon>
        <taxon>Betaproteobacteria</taxon>
        <taxon>Burkholderiales</taxon>
        <taxon>Alcaligenaceae</taxon>
        <taxon>Parvibium</taxon>
    </lineage>
</organism>
<evidence type="ECO:0000313" key="1">
    <source>
        <dbReference type="EMBL" id="RCS57145.1"/>
    </source>
</evidence>
<proteinExistence type="predicted"/>
<dbReference type="EMBL" id="QPGB01000004">
    <property type="protein sequence ID" value="RCS57145.1"/>
    <property type="molecule type" value="Genomic_DNA"/>
</dbReference>
<evidence type="ECO:0000313" key="2">
    <source>
        <dbReference type="Proteomes" id="UP000252357"/>
    </source>
</evidence>
<dbReference type="AlphaFoldDB" id="A0A368L127"/>
<dbReference type="Proteomes" id="UP000252357">
    <property type="component" value="Unassembled WGS sequence"/>
</dbReference>
<comment type="caution">
    <text evidence="1">The sequence shown here is derived from an EMBL/GenBank/DDBJ whole genome shotgun (WGS) entry which is preliminary data.</text>
</comment>
<protein>
    <submittedName>
        <fullName evidence="1">Uncharacterized protein</fullName>
    </submittedName>
</protein>